<gene>
    <name evidence="2" type="ORF">HNR67_003053</name>
</gene>
<keyword evidence="1" id="KW-1133">Transmembrane helix</keyword>
<evidence type="ECO:0000313" key="3">
    <source>
        <dbReference type="Proteomes" id="UP000533598"/>
    </source>
</evidence>
<evidence type="ECO:0000313" key="2">
    <source>
        <dbReference type="EMBL" id="MBB4676935.1"/>
    </source>
</evidence>
<evidence type="ECO:0000256" key="1">
    <source>
        <dbReference type="SAM" id="Phobius"/>
    </source>
</evidence>
<organism evidence="2 3">
    <name type="scientific">Crossiella cryophila</name>
    <dbReference type="NCBI Taxonomy" id="43355"/>
    <lineage>
        <taxon>Bacteria</taxon>
        <taxon>Bacillati</taxon>
        <taxon>Actinomycetota</taxon>
        <taxon>Actinomycetes</taxon>
        <taxon>Pseudonocardiales</taxon>
        <taxon>Pseudonocardiaceae</taxon>
        <taxon>Crossiella</taxon>
    </lineage>
</organism>
<reference evidence="2 3" key="1">
    <citation type="submission" date="2020-08" db="EMBL/GenBank/DDBJ databases">
        <title>Sequencing the genomes of 1000 actinobacteria strains.</title>
        <authorList>
            <person name="Klenk H.-P."/>
        </authorList>
    </citation>
    <scope>NUCLEOTIDE SEQUENCE [LARGE SCALE GENOMIC DNA]</scope>
    <source>
        <strain evidence="2 3">DSM 44230</strain>
    </source>
</reference>
<name>A0A7W7C9D9_9PSEU</name>
<dbReference type="EMBL" id="JACHMH010000001">
    <property type="protein sequence ID" value="MBB4676935.1"/>
    <property type="molecule type" value="Genomic_DNA"/>
</dbReference>
<dbReference type="Proteomes" id="UP000533598">
    <property type="component" value="Unassembled WGS sequence"/>
</dbReference>
<accession>A0A7W7C9D9</accession>
<keyword evidence="1" id="KW-0812">Transmembrane</keyword>
<dbReference type="AlphaFoldDB" id="A0A7W7C9D9"/>
<proteinExistence type="predicted"/>
<protein>
    <submittedName>
        <fullName evidence="2">Uncharacterized protein</fullName>
    </submittedName>
</protein>
<dbReference type="RefSeq" id="WP_185002750.1">
    <property type="nucleotide sequence ID" value="NZ_BAAAUI010000091.1"/>
</dbReference>
<comment type="caution">
    <text evidence="2">The sequence shown here is derived from an EMBL/GenBank/DDBJ whole genome shotgun (WGS) entry which is preliminary data.</text>
</comment>
<keyword evidence="1" id="KW-0472">Membrane</keyword>
<sequence>MTQVPLWVPVAVGLLGFLGVLGAQFIAAWREDRRWNREKSRDEDNKRFDARRAAYAEVIGSLESWDWVLHPLKDKARGKDLEIGEPELVDLRTAWIEAKNVLGPINLVATTEIRDLLRTAMIARSRLSRELTADGPEKARLELVEKHWAQAQDAYARLRNVMRRDLGFEPVDPQHPPAQPQQVER</sequence>
<keyword evidence="3" id="KW-1185">Reference proteome</keyword>
<feature type="transmembrane region" description="Helical" evidence="1">
    <location>
        <begin position="6"/>
        <end position="29"/>
    </location>
</feature>